<gene>
    <name evidence="2" type="ORF">LMG28138_05764</name>
</gene>
<evidence type="ECO:0000256" key="1">
    <source>
        <dbReference type="SAM" id="MobiDB-lite"/>
    </source>
</evidence>
<keyword evidence="3" id="KW-1185">Reference proteome</keyword>
<reference evidence="2 3" key="1">
    <citation type="submission" date="2020-04" db="EMBL/GenBank/DDBJ databases">
        <authorList>
            <person name="De Canck E."/>
        </authorList>
    </citation>
    <scope>NUCLEOTIDE SEQUENCE [LARGE SCALE GENOMIC DNA]</scope>
    <source>
        <strain evidence="2 3">LMG 28138</strain>
    </source>
</reference>
<dbReference type="AlphaFoldDB" id="A0A6S7CCJ6"/>
<feature type="region of interest" description="Disordered" evidence="1">
    <location>
        <begin position="245"/>
        <end position="315"/>
    </location>
</feature>
<feature type="compositionally biased region" description="Polar residues" evidence="1">
    <location>
        <begin position="285"/>
        <end position="299"/>
    </location>
</feature>
<evidence type="ECO:0000313" key="2">
    <source>
        <dbReference type="EMBL" id="CAB3806108.1"/>
    </source>
</evidence>
<dbReference type="EMBL" id="CADIKM010000079">
    <property type="protein sequence ID" value="CAB3806108.1"/>
    <property type="molecule type" value="Genomic_DNA"/>
</dbReference>
<accession>A0A6S7CCJ6</accession>
<proteinExistence type="predicted"/>
<organism evidence="2 3">
    <name type="scientific">Pararobbsia alpina</name>
    <dbReference type="NCBI Taxonomy" id="621374"/>
    <lineage>
        <taxon>Bacteria</taxon>
        <taxon>Pseudomonadati</taxon>
        <taxon>Pseudomonadota</taxon>
        <taxon>Betaproteobacteria</taxon>
        <taxon>Burkholderiales</taxon>
        <taxon>Burkholderiaceae</taxon>
        <taxon>Pararobbsia</taxon>
    </lineage>
</organism>
<evidence type="ECO:0000313" key="3">
    <source>
        <dbReference type="Proteomes" id="UP000494115"/>
    </source>
</evidence>
<protein>
    <submittedName>
        <fullName evidence="2">Uncharacterized protein</fullName>
    </submittedName>
</protein>
<dbReference type="Proteomes" id="UP000494115">
    <property type="component" value="Unassembled WGS sequence"/>
</dbReference>
<feature type="compositionally biased region" description="Basic and acidic residues" evidence="1">
    <location>
        <begin position="250"/>
        <end position="277"/>
    </location>
</feature>
<sequence length="315" mass="36648">MPLSVPHDLLQEFREIEIDEPLLVGLVPRRVVHVRDRIVRGWTTRIHREHECPLGGFRGGEHPFEVRALRRKCQRPLCLQTEKCDANKGERHLTGEITVPPCVAVSAGIFAPNEQECIERQHVYRKALVDEAGVHGHCRDEKPVCEQHRQRNERSRLPAIQTQAEHVRRCQRKQSGEDRRPFVRERRTPCRHEKHGATVNEQSRLVSQYADLIGRLSALIQDDVGHAQENETCVRYQRHCDFRQSPTPAAHEDKRCPDRVGDQKNQAMRKEQDHASEKQPATRRTAWTVSVPQSKQQVEQAERHRHHEWVETPLI</sequence>
<name>A0A6S7CCJ6_9BURK</name>